<reference evidence="1 2" key="1">
    <citation type="journal article" date="2007" name="PLoS Genet.">
        <title>Patterns and implications of gene gain and loss in the evolution of Prochlorococcus.</title>
        <authorList>
            <person name="Kettler G.C."/>
            <person name="Martiny A.C."/>
            <person name="Huang K."/>
            <person name="Zucker J."/>
            <person name="Coleman M.L."/>
            <person name="Rodrigue S."/>
            <person name="Chen F."/>
            <person name="Lapidus A."/>
            <person name="Ferriera S."/>
            <person name="Johnson J."/>
            <person name="Steglich C."/>
            <person name="Church G.M."/>
            <person name="Richardson P."/>
            <person name="Chisholm S.W."/>
        </authorList>
    </citation>
    <scope>NUCLEOTIDE SEQUENCE [LARGE SCALE GENOMIC DNA]</scope>
    <source>
        <strain evidence="1 2">AS9601</strain>
    </source>
</reference>
<dbReference type="STRING" id="146891.A9601_12011"/>
<dbReference type="HOGENOM" id="CLU_1601230_0_0_3"/>
<organism evidence="1 2">
    <name type="scientific">Prochlorococcus marinus (strain AS9601)</name>
    <dbReference type="NCBI Taxonomy" id="146891"/>
    <lineage>
        <taxon>Bacteria</taxon>
        <taxon>Bacillati</taxon>
        <taxon>Cyanobacteriota</taxon>
        <taxon>Cyanophyceae</taxon>
        <taxon>Synechococcales</taxon>
        <taxon>Prochlorococcaceae</taxon>
        <taxon>Prochlorococcus</taxon>
    </lineage>
</organism>
<gene>
    <name evidence="1" type="ordered locus">A9601_12011</name>
</gene>
<evidence type="ECO:0000313" key="1">
    <source>
        <dbReference type="EMBL" id="ABM70485.1"/>
    </source>
</evidence>
<sequence length="169" mass="19033">MKVEELEKLAGTIGLIIKIQARETLGLCFFRIVIAEQKDNIIKIWAEMKGWTYLNKQGIQLDTLRILSKAPAFVSELIWATTMAWAIEKKSSNKARLLAIFDSEGYSKKLVRYFKLIGFKIVKEVGNSPVDLLLRLVWGGAGTLMNGECTSILKKLEKKLFLIEGSQPA</sequence>
<name>A2BRS4_PROMS</name>
<proteinExistence type="predicted"/>
<dbReference type="OrthoDB" id="539798at2"/>
<dbReference type="PANTHER" id="PTHR36897:SF2">
    <property type="entry name" value="OS10G0350800 PROTEIN"/>
    <property type="match status" value="1"/>
</dbReference>
<dbReference type="AlphaFoldDB" id="A2BRS4"/>
<dbReference type="PANTHER" id="PTHR36897">
    <property type="entry name" value="OS10G0351100-LIKE PROTEIN"/>
    <property type="match status" value="1"/>
</dbReference>
<dbReference type="eggNOG" id="ENOG5033W6N">
    <property type="taxonomic scope" value="Bacteria"/>
</dbReference>
<evidence type="ECO:0000313" key="2">
    <source>
        <dbReference type="Proteomes" id="UP000002590"/>
    </source>
</evidence>
<dbReference type="RefSeq" id="WP_011818632.1">
    <property type="nucleotide sequence ID" value="NC_008816.1"/>
</dbReference>
<dbReference type="EMBL" id="CP000551">
    <property type="protein sequence ID" value="ABM70485.1"/>
    <property type="molecule type" value="Genomic_DNA"/>
</dbReference>
<dbReference type="Proteomes" id="UP000002590">
    <property type="component" value="Chromosome"/>
</dbReference>
<accession>A2BRS4</accession>
<protein>
    <submittedName>
        <fullName evidence="1">Uncharacterized protein</fullName>
    </submittedName>
</protein>
<dbReference type="KEGG" id="pmb:A9601_12011"/>